<sequence length="205" mass="23630">MLFLTCYSSRMVKMVVLDWNALKTEDAERRLVSSPGLQAKIDELVKNLQNWHSASLDWCTTRQGEIQHSIPRSFVAGLGVILYPCDPFRSLCAISYFEKDTHQWSPSQWSVRRRPCLGSGHRQHFGHSEGPRVKHRLPHSCIRFPHHNLRQSCTSRTIFMEQCLPISIFFGNFKTYPNSELGSQSRTSEVAATWTFASVSRVFRQ</sequence>
<reference evidence="2" key="2">
    <citation type="submission" date="2015-01" db="EMBL/GenBank/DDBJ databases">
        <title>Evolutionary Origins and Diversification of the Mycorrhizal Mutualists.</title>
        <authorList>
            <consortium name="DOE Joint Genome Institute"/>
            <consortium name="Mycorrhizal Genomics Consortium"/>
            <person name="Kohler A."/>
            <person name="Kuo A."/>
            <person name="Nagy L.G."/>
            <person name="Floudas D."/>
            <person name="Copeland A."/>
            <person name="Barry K.W."/>
            <person name="Cichocki N."/>
            <person name="Veneault-Fourrey C."/>
            <person name="LaButti K."/>
            <person name="Lindquist E.A."/>
            <person name="Lipzen A."/>
            <person name="Lundell T."/>
            <person name="Morin E."/>
            <person name="Murat C."/>
            <person name="Riley R."/>
            <person name="Ohm R."/>
            <person name="Sun H."/>
            <person name="Tunlid A."/>
            <person name="Henrissat B."/>
            <person name="Grigoriev I.V."/>
            <person name="Hibbett D.S."/>
            <person name="Martin F."/>
        </authorList>
    </citation>
    <scope>NUCLEOTIDE SEQUENCE [LARGE SCALE GENOMIC DNA]</scope>
    <source>
        <strain evidence="2">Foug A</strain>
    </source>
</reference>
<proteinExistence type="predicted"/>
<accession>A0A0C3AU90</accession>
<reference evidence="1 2" key="1">
    <citation type="submission" date="2014-04" db="EMBL/GenBank/DDBJ databases">
        <authorList>
            <consortium name="DOE Joint Genome Institute"/>
            <person name="Kuo A."/>
            <person name="Kohler A."/>
            <person name="Nagy L.G."/>
            <person name="Floudas D."/>
            <person name="Copeland A."/>
            <person name="Barry K.W."/>
            <person name="Cichocki N."/>
            <person name="Veneault-Fourrey C."/>
            <person name="LaButti K."/>
            <person name="Lindquist E.A."/>
            <person name="Lipzen A."/>
            <person name="Lundell T."/>
            <person name="Morin E."/>
            <person name="Murat C."/>
            <person name="Sun H."/>
            <person name="Tunlid A."/>
            <person name="Henrissat B."/>
            <person name="Grigoriev I.V."/>
            <person name="Hibbett D.S."/>
            <person name="Martin F."/>
            <person name="Nordberg H.P."/>
            <person name="Cantor M.N."/>
            <person name="Hua S.X."/>
        </authorList>
    </citation>
    <scope>NUCLEOTIDE SEQUENCE [LARGE SCALE GENOMIC DNA]</scope>
    <source>
        <strain evidence="1 2">Foug A</strain>
    </source>
</reference>
<organism evidence="1 2">
    <name type="scientific">Scleroderma citrinum Foug A</name>
    <dbReference type="NCBI Taxonomy" id="1036808"/>
    <lineage>
        <taxon>Eukaryota</taxon>
        <taxon>Fungi</taxon>
        <taxon>Dikarya</taxon>
        <taxon>Basidiomycota</taxon>
        <taxon>Agaricomycotina</taxon>
        <taxon>Agaricomycetes</taxon>
        <taxon>Agaricomycetidae</taxon>
        <taxon>Boletales</taxon>
        <taxon>Sclerodermatineae</taxon>
        <taxon>Sclerodermataceae</taxon>
        <taxon>Scleroderma</taxon>
    </lineage>
</organism>
<dbReference type="InParanoid" id="A0A0C3AU90"/>
<name>A0A0C3AU90_9AGAM</name>
<dbReference type="Proteomes" id="UP000053989">
    <property type="component" value="Unassembled WGS sequence"/>
</dbReference>
<dbReference type="Gene3D" id="3.30.310.50">
    <property type="entry name" value="Alpha-D-phosphohexomutase, C-terminal domain"/>
    <property type="match status" value="1"/>
</dbReference>
<evidence type="ECO:0000313" key="2">
    <source>
        <dbReference type="Proteomes" id="UP000053989"/>
    </source>
</evidence>
<dbReference type="OrthoDB" id="1928at2759"/>
<dbReference type="EMBL" id="KN822009">
    <property type="protein sequence ID" value="KIM68532.1"/>
    <property type="molecule type" value="Genomic_DNA"/>
</dbReference>
<evidence type="ECO:0000313" key="1">
    <source>
        <dbReference type="EMBL" id="KIM68532.1"/>
    </source>
</evidence>
<dbReference type="AlphaFoldDB" id="A0A0C3AU90"/>
<gene>
    <name evidence="1" type="ORF">SCLCIDRAFT_959035</name>
</gene>
<dbReference type="HOGENOM" id="CLU_1338213_0_0_1"/>
<keyword evidence="2" id="KW-1185">Reference proteome</keyword>
<protein>
    <submittedName>
        <fullName evidence="1">Uncharacterized protein</fullName>
    </submittedName>
</protein>